<feature type="compositionally biased region" description="Basic and acidic residues" evidence="1">
    <location>
        <begin position="100"/>
        <end position="116"/>
    </location>
</feature>
<dbReference type="EMBL" id="JACEIK010009911">
    <property type="protein sequence ID" value="MCE3214809.1"/>
    <property type="molecule type" value="Genomic_DNA"/>
</dbReference>
<evidence type="ECO:0000313" key="2">
    <source>
        <dbReference type="EMBL" id="MCE3214809.1"/>
    </source>
</evidence>
<gene>
    <name evidence="2" type="ORF">HAX54_053362</name>
</gene>
<sequence length="142" mass="15427">REVTDDHCEGEFRPVFGCFPVERRYGVEEDGGAGVSVRRRCGKETGKWEGCGCFRLLVAGFAGEDERMGLWGCDGLVLFFRVVGRPEVACGCWDEGDGGDGEKEAAGSGEENERSGDVTSPETVVVRRKRGKKREGGVGFPM</sequence>
<proteinExistence type="predicted"/>
<accession>A0ABS8WTA4</accession>
<evidence type="ECO:0000313" key="3">
    <source>
        <dbReference type="Proteomes" id="UP000823775"/>
    </source>
</evidence>
<dbReference type="Proteomes" id="UP000823775">
    <property type="component" value="Unassembled WGS sequence"/>
</dbReference>
<keyword evidence="3" id="KW-1185">Reference proteome</keyword>
<feature type="non-terminal residue" evidence="2">
    <location>
        <position position="142"/>
    </location>
</feature>
<comment type="caution">
    <text evidence="2">The sequence shown here is derived from an EMBL/GenBank/DDBJ whole genome shotgun (WGS) entry which is preliminary data.</text>
</comment>
<organism evidence="2 3">
    <name type="scientific">Datura stramonium</name>
    <name type="common">Jimsonweed</name>
    <name type="synonym">Common thornapple</name>
    <dbReference type="NCBI Taxonomy" id="4076"/>
    <lineage>
        <taxon>Eukaryota</taxon>
        <taxon>Viridiplantae</taxon>
        <taxon>Streptophyta</taxon>
        <taxon>Embryophyta</taxon>
        <taxon>Tracheophyta</taxon>
        <taxon>Spermatophyta</taxon>
        <taxon>Magnoliopsida</taxon>
        <taxon>eudicotyledons</taxon>
        <taxon>Gunneridae</taxon>
        <taxon>Pentapetalae</taxon>
        <taxon>asterids</taxon>
        <taxon>lamiids</taxon>
        <taxon>Solanales</taxon>
        <taxon>Solanaceae</taxon>
        <taxon>Solanoideae</taxon>
        <taxon>Datureae</taxon>
        <taxon>Datura</taxon>
    </lineage>
</organism>
<evidence type="ECO:0000256" key="1">
    <source>
        <dbReference type="SAM" id="MobiDB-lite"/>
    </source>
</evidence>
<feature type="region of interest" description="Disordered" evidence="1">
    <location>
        <begin position="93"/>
        <end position="142"/>
    </location>
</feature>
<name>A0ABS8WTA4_DATST</name>
<protein>
    <submittedName>
        <fullName evidence="2">Uncharacterized protein</fullName>
    </submittedName>
</protein>
<reference evidence="2 3" key="1">
    <citation type="journal article" date="2021" name="BMC Genomics">
        <title>Datura genome reveals duplications of psychoactive alkaloid biosynthetic genes and high mutation rate following tissue culture.</title>
        <authorList>
            <person name="Rajewski A."/>
            <person name="Carter-House D."/>
            <person name="Stajich J."/>
            <person name="Litt A."/>
        </authorList>
    </citation>
    <scope>NUCLEOTIDE SEQUENCE [LARGE SCALE GENOMIC DNA]</scope>
    <source>
        <strain evidence="2">AR-01</strain>
    </source>
</reference>
<feature type="non-terminal residue" evidence="2">
    <location>
        <position position="1"/>
    </location>
</feature>